<dbReference type="InterPro" id="IPR022775">
    <property type="entry name" value="AP_mu_sigma_su"/>
</dbReference>
<dbReference type="InterPro" id="IPR050431">
    <property type="entry name" value="Adaptor_comp_med_subunit"/>
</dbReference>
<keyword evidence="4" id="KW-0472">Membrane</keyword>
<evidence type="ECO:0000256" key="4">
    <source>
        <dbReference type="ARBA" id="ARBA00023136"/>
    </source>
</evidence>
<dbReference type="SUPFAM" id="SSF64356">
    <property type="entry name" value="SNARE-like"/>
    <property type="match status" value="1"/>
</dbReference>
<dbReference type="GO" id="GO:0030131">
    <property type="term" value="C:clathrin adaptor complex"/>
    <property type="evidence" value="ECO:0007669"/>
    <property type="project" value="UniProtKB-UniRule"/>
</dbReference>
<dbReference type="EMBL" id="FN668690">
    <property type="protein sequence ID" value="CBK25202.2"/>
    <property type="molecule type" value="Genomic_DNA"/>
</dbReference>
<keyword evidence="2 5" id="KW-0813">Transport</keyword>
<comment type="subcellular location">
    <subcellularLocation>
        <location evidence="1">Endomembrane system</location>
    </subcellularLocation>
</comment>
<evidence type="ECO:0000259" key="6">
    <source>
        <dbReference type="PROSITE" id="PS51072"/>
    </source>
</evidence>
<dbReference type="GO" id="GO:0012505">
    <property type="term" value="C:endomembrane system"/>
    <property type="evidence" value="ECO:0007669"/>
    <property type="project" value="UniProtKB-SubCell"/>
</dbReference>
<dbReference type="Proteomes" id="UP000008312">
    <property type="component" value="Unassembled WGS sequence"/>
</dbReference>
<dbReference type="InterPro" id="IPR036168">
    <property type="entry name" value="AP2_Mu_C_sf"/>
</dbReference>
<name>D8MAW3_BLAHO</name>
<dbReference type="SUPFAM" id="SSF49447">
    <property type="entry name" value="Second domain of Mu2 adaptin subunit (ap50) of ap2 adaptor"/>
    <property type="match status" value="1"/>
</dbReference>
<protein>
    <recommendedName>
        <fullName evidence="6">MHD domain-containing protein</fullName>
    </recommendedName>
</protein>
<keyword evidence="3 5" id="KW-0653">Protein transport</keyword>
<dbReference type="CDD" id="cd14837">
    <property type="entry name" value="AP3_Mu_N"/>
    <property type="match status" value="1"/>
</dbReference>
<evidence type="ECO:0000313" key="8">
    <source>
        <dbReference type="Proteomes" id="UP000008312"/>
    </source>
</evidence>
<dbReference type="OrthoDB" id="870at2759"/>
<dbReference type="InterPro" id="IPR028565">
    <property type="entry name" value="MHD"/>
</dbReference>
<evidence type="ECO:0000256" key="2">
    <source>
        <dbReference type="ARBA" id="ARBA00022448"/>
    </source>
</evidence>
<accession>D8MAW3</accession>
<comment type="similarity">
    <text evidence="5">Belongs to the adaptor complexes medium subunit family.</text>
</comment>
<organism evidence="7">
    <name type="scientific">Blastocystis hominis</name>
    <dbReference type="NCBI Taxonomy" id="12968"/>
    <lineage>
        <taxon>Eukaryota</taxon>
        <taxon>Sar</taxon>
        <taxon>Stramenopiles</taxon>
        <taxon>Bigyra</taxon>
        <taxon>Opalozoa</taxon>
        <taxon>Opalinata</taxon>
        <taxon>Blastocystidae</taxon>
        <taxon>Blastocystis</taxon>
    </lineage>
</organism>
<sequence length="432" mass="47463">MIDSLFVLGEDKQIVIEKHWKQTIERSVLEPYFAALAKYVDSNNIPPVLESGEYALIVVKENNLSFIAVVKSECSPLLIVDFITQIISVLKTYIGTVNEVKIRGNFSIVYQLLDEVSDFGIPVITEPSIMSSIIKIPTVINKVSALVTKVANLNTEDTWLPGSTNNAVSWRRPDLSYMRNEIRISIIEFLNATVTSKGTLTSCSAYGVLRVDSHLSQSPEVALTLQNSNSIEALRVHRCVDRARLRSSQTLQFVPLDGVFDVATYAVKRVDNAALDFYCRPNLSWTRGEGGVWGTLEVTLGCKPGKRGKQEGNPVMVQGVTVEIVLPPTTSGANLTTSAGKMMFDQEEKKLLWVAGNLRREDVLTLRGPVYLQPGSAVPKSSICAKVGFVQPEGNVSGLGVGKINVQRTKGEYNWTSSVSKILQSGSYDVQM</sequence>
<dbReference type="PRINTS" id="PR00314">
    <property type="entry name" value="CLATHRINADPT"/>
</dbReference>
<evidence type="ECO:0000256" key="3">
    <source>
        <dbReference type="ARBA" id="ARBA00022927"/>
    </source>
</evidence>
<reference evidence="7" key="1">
    <citation type="submission" date="2010-02" db="EMBL/GenBank/DDBJ databases">
        <title>Sequencing and annotation of the Blastocystis hominis genome.</title>
        <authorList>
            <person name="Wincker P."/>
        </authorList>
    </citation>
    <scope>NUCLEOTIDE SEQUENCE</scope>
    <source>
        <strain evidence="7">Singapore isolate B</strain>
    </source>
</reference>
<dbReference type="PIRSF" id="PIRSF005992">
    <property type="entry name" value="Clathrin_mu"/>
    <property type="match status" value="1"/>
</dbReference>
<dbReference type="InParanoid" id="D8MAW3"/>
<dbReference type="PROSITE" id="PS51072">
    <property type="entry name" value="MHD"/>
    <property type="match status" value="1"/>
</dbReference>
<dbReference type="Pfam" id="PF01217">
    <property type="entry name" value="Clat_adaptor_s"/>
    <property type="match status" value="1"/>
</dbReference>
<dbReference type="GO" id="GO:0006886">
    <property type="term" value="P:intracellular protein transport"/>
    <property type="evidence" value="ECO:0007669"/>
    <property type="project" value="UniProtKB-UniRule"/>
</dbReference>
<dbReference type="InterPro" id="IPR001392">
    <property type="entry name" value="Clathrin_mu"/>
</dbReference>
<dbReference type="FunFam" id="3.30.450.60:FF:000002">
    <property type="entry name" value="AP-2 complex subunit mu, putative"/>
    <property type="match status" value="1"/>
</dbReference>
<gene>
    <name evidence="7" type="ORF">GSBLH_T00004830001</name>
</gene>
<dbReference type="InterPro" id="IPR011012">
    <property type="entry name" value="Longin-like_dom_sf"/>
</dbReference>
<proteinExistence type="inferred from homology"/>
<evidence type="ECO:0000313" key="7">
    <source>
        <dbReference type="EMBL" id="CBK25202.2"/>
    </source>
</evidence>
<dbReference type="Gene3D" id="3.30.450.60">
    <property type="match status" value="1"/>
</dbReference>
<evidence type="ECO:0000256" key="1">
    <source>
        <dbReference type="ARBA" id="ARBA00004308"/>
    </source>
</evidence>
<dbReference type="Pfam" id="PF00928">
    <property type="entry name" value="Adap_comp_sub"/>
    <property type="match status" value="1"/>
</dbReference>
<dbReference type="Gene3D" id="2.60.40.1170">
    <property type="entry name" value="Mu homology domain, subdomain B"/>
    <property type="match status" value="2"/>
</dbReference>
<keyword evidence="8" id="KW-1185">Reference proteome</keyword>
<dbReference type="GO" id="GO:0016192">
    <property type="term" value="P:vesicle-mediated transport"/>
    <property type="evidence" value="ECO:0007669"/>
    <property type="project" value="InterPro"/>
</dbReference>
<dbReference type="RefSeq" id="XP_012899250.1">
    <property type="nucleotide sequence ID" value="XM_013043796.1"/>
</dbReference>
<dbReference type="AlphaFoldDB" id="D8MAW3"/>
<dbReference type="OMA" id="NTITXLV"/>
<dbReference type="GeneID" id="24921831"/>
<feature type="domain" description="MHD" evidence="6">
    <location>
        <begin position="179"/>
        <end position="431"/>
    </location>
</feature>
<dbReference type="PANTHER" id="PTHR10529">
    <property type="entry name" value="AP COMPLEX SUBUNIT MU"/>
    <property type="match status" value="1"/>
</dbReference>
<evidence type="ECO:0000256" key="5">
    <source>
        <dbReference type="PIRNR" id="PIRNR005992"/>
    </source>
</evidence>